<dbReference type="RefSeq" id="WP_096763584.1">
    <property type="nucleotide sequence ID" value="NZ_NXDM01000017.1"/>
</dbReference>
<dbReference type="InterPro" id="IPR057326">
    <property type="entry name" value="KR_dom"/>
</dbReference>
<dbReference type="Proteomes" id="UP000218807">
    <property type="component" value="Unassembled WGS sequence"/>
</dbReference>
<evidence type="ECO:0000313" key="6">
    <source>
        <dbReference type="Proteomes" id="UP000218807"/>
    </source>
</evidence>
<dbReference type="PANTHER" id="PTHR43976:SF16">
    <property type="entry name" value="SHORT-CHAIN DEHYDROGENASE_REDUCTASE FAMILY PROTEIN"/>
    <property type="match status" value="1"/>
</dbReference>
<feature type="domain" description="Ketoreductase" evidence="4">
    <location>
        <begin position="4"/>
        <end position="184"/>
    </location>
</feature>
<accession>A0A2A5KRZ6</accession>
<evidence type="ECO:0000256" key="2">
    <source>
        <dbReference type="ARBA" id="ARBA00023002"/>
    </source>
</evidence>
<dbReference type="InterPro" id="IPR051911">
    <property type="entry name" value="SDR_oxidoreductase"/>
</dbReference>
<comment type="caution">
    <text evidence="5">The sequence shown here is derived from an EMBL/GenBank/DDBJ whole genome shotgun (WGS) entry which is preliminary data.</text>
</comment>
<evidence type="ECO:0000259" key="4">
    <source>
        <dbReference type="SMART" id="SM00822"/>
    </source>
</evidence>
<gene>
    <name evidence="5" type="ORF">CPT34_18080</name>
</gene>
<dbReference type="PROSITE" id="PS00061">
    <property type="entry name" value="ADH_SHORT"/>
    <property type="match status" value="1"/>
</dbReference>
<dbReference type="AlphaFoldDB" id="A0A2A5KRZ6"/>
<dbReference type="Gene3D" id="3.40.50.720">
    <property type="entry name" value="NAD(P)-binding Rossmann-like Domain"/>
    <property type="match status" value="1"/>
</dbReference>
<dbReference type="InterPro" id="IPR036291">
    <property type="entry name" value="NAD(P)-bd_dom_sf"/>
</dbReference>
<name>A0A2A5KRZ6_9HYPH</name>
<dbReference type="PANTHER" id="PTHR43976">
    <property type="entry name" value="SHORT CHAIN DEHYDROGENASE"/>
    <property type="match status" value="1"/>
</dbReference>
<dbReference type="GO" id="GO:0016491">
    <property type="term" value="F:oxidoreductase activity"/>
    <property type="evidence" value="ECO:0007669"/>
    <property type="project" value="UniProtKB-KW"/>
</dbReference>
<keyword evidence="6" id="KW-1185">Reference proteome</keyword>
<evidence type="ECO:0000256" key="1">
    <source>
        <dbReference type="ARBA" id="ARBA00006484"/>
    </source>
</evidence>
<keyword evidence="2" id="KW-0560">Oxidoreductase</keyword>
<proteinExistence type="inferred from homology"/>
<dbReference type="InterPro" id="IPR002347">
    <property type="entry name" value="SDR_fam"/>
</dbReference>
<evidence type="ECO:0000313" key="5">
    <source>
        <dbReference type="EMBL" id="PCK79783.1"/>
    </source>
</evidence>
<sequence length="282" mass="30454">MRNNVWFITGAGRGLGLDIAKAALAAGHRVVATGRDPEKVTKAVGVSEHLLVVKLDVTSAANAEAAAQATFKRFGRIDVLVNNAASFYAGYFEELSPEQMELQLSTSLGGPMNVTRAFLPAMRKQRSGKIISISSSAGLMGFEFSSAYSASKFALEGWMDALHAEVSPFGIQTMIVNPGFFRTELLTEASTNYAAPTIEDYAERRSQQTAFYKGQNGKQGGDPTKLARALITLSAQDQLPQRFIAGADAIQVAEQRIAFLQQQIETYRQLSNSLAIGEYSNG</sequence>
<protein>
    <submittedName>
        <fullName evidence="5">Short-chain dehydrogenase/reductase</fullName>
    </submittedName>
</protein>
<dbReference type="CDD" id="cd05374">
    <property type="entry name" value="17beta-HSD-like_SDR_c"/>
    <property type="match status" value="1"/>
</dbReference>
<dbReference type="SUPFAM" id="SSF51735">
    <property type="entry name" value="NAD(P)-binding Rossmann-fold domains"/>
    <property type="match status" value="1"/>
</dbReference>
<dbReference type="PRINTS" id="PR00081">
    <property type="entry name" value="GDHRDH"/>
</dbReference>
<dbReference type="PRINTS" id="PR00080">
    <property type="entry name" value="SDRFAMILY"/>
</dbReference>
<dbReference type="InterPro" id="IPR020904">
    <property type="entry name" value="Sc_DH/Rdtase_CS"/>
</dbReference>
<organism evidence="5 6">
    <name type="scientific">Rhizobium sophoriradicis</name>
    <dbReference type="NCBI Taxonomy" id="1535245"/>
    <lineage>
        <taxon>Bacteria</taxon>
        <taxon>Pseudomonadati</taxon>
        <taxon>Pseudomonadota</taxon>
        <taxon>Alphaproteobacteria</taxon>
        <taxon>Hyphomicrobiales</taxon>
        <taxon>Rhizobiaceae</taxon>
        <taxon>Rhizobium/Agrobacterium group</taxon>
        <taxon>Rhizobium</taxon>
    </lineage>
</organism>
<dbReference type="Pfam" id="PF00106">
    <property type="entry name" value="adh_short"/>
    <property type="match status" value="1"/>
</dbReference>
<dbReference type="SMART" id="SM00822">
    <property type="entry name" value="PKS_KR"/>
    <property type="match status" value="1"/>
</dbReference>
<evidence type="ECO:0000256" key="3">
    <source>
        <dbReference type="RuleBase" id="RU000363"/>
    </source>
</evidence>
<comment type="similarity">
    <text evidence="1 3">Belongs to the short-chain dehydrogenases/reductases (SDR) family.</text>
</comment>
<dbReference type="EMBL" id="NXDM01000017">
    <property type="protein sequence ID" value="PCK79783.1"/>
    <property type="molecule type" value="Genomic_DNA"/>
</dbReference>
<reference evidence="5 6" key="1">
    <citation type="submission" date="2017-09" db="EMBL/GenBank/DDBJ databases">
        <title>Comparative genomics of rhizobia isolated from Phaseolus vulgaris in China.</title>
        <authorList>
            <person name="Tong W."/>
        </authorList>
    </citation>
    <scope>NUCLEOTIDE SEQUENCE [LARGE SCALE GENOMIC DNA]</scope>
    <source>
        <strain evidence="5 6">L101</strain>
    </source>
</reference>